<dbReference type="EMBL" id="DSRP01000432">
    <property type="protein sequence ID" value="HGG92535.1"/>
    <property type="molecule type" value="Genomic_DNA"/>
</dbReference>
<dbReference type="InterPro" id="IPR044015">
    <property type="entry name" value="FBPase_C_dom"/>
</dbReference>
<dbReference type="PANTHER" id="PTHR11556">
    <property type="entry name" value="FRUCTOSE-1,6-BISPHOSPHATASE-RELATED"/>
    <property type="match status" value="1"/>
</dbReference>
<comment type="caution">
    <text evidence="12">Lacks conserved residue(s) required for the propagation of feature annotation.</text>
</comment>
<dbReference type="PANTHER" id="PTHR11556:SF35">
    <property type="entry name" value="SEDOHEPTULOSE-1,7-BISPHOSPHATASE, CHLOROPLASTIC"/>
    <property type="match status" value="1"/>
</dbReference>
<dbReference type="CDD" id="cd00354">
    <property type="entry name" value="FBPase"/>
    <property type="match status" value="1"/>
</dbReference>
<feature type="binding site" evidence="12">
    <location>
        <position position="113"/>
    </location>
    <ligand>
        <name>Mg(2+)</name>
        <dbReference type="ChEBI" id="CHEBI:18420"/>
        <label>2</label>
    </ligand>
</feature>
<dbReference type="Pfam" id="PF00316">
    <property type="entry name" value="FBPase"/>
    <property type="match status" value="1"/>
</dbReference>
<evidence type="ECO:0000256" key="13">
    <source>
        <dbReference type="RuleBase" id="RU000508"/>
    </source>
</evidence>
<comment type="catalytic activity">
    <reaction evidence="1 12">
        <text>beta-D-fructose 1,6-bisphosphate + H2O = beta-D-fructose 6-phosphate + phosphate</text>
        <dbReference type="Rhea" id="RHEA:11064"/>
        <dbReference type="ChEBI" id="CHEBI:15377"/>
        <dbReference type="ChEBI" id="CHEBI:32966"/>
        <dbReference type="ChEBI" id="CHEBI:43474"/>
        <dbReference type="ChEBI" id="CHEBI:57634"/>
        <dbReference type="EC" id="3.1.3.11"/>
    </reaction>
</comment>
<reference evidence="16" key="1">
    <citation type="journal article" date="2020" name="mSystems">
        <title>Genome- and Community-Level Interaction Insights into Carbon Utilization and Element Cycling Functions of Hydrothermarchaeota in Hydrothermal Sediment.</title>
        <authorList>
            <person name="Zhou Z."/>
            <person name="Liu Y."/>
            <person name="Xu W."/>
            <person name="Pan J."/>
            <person name="Luo Z.H."/>
            <person name="Li M."/>
        </authorList>
    </citation>
    <scope>NUCLEOTIDE SEQUENCE [LARGE SCALE GENOMIC DNA]</scope>
    <source>
        <strain evidence="16">SpSt-413</strain>
    </source>
</reference>
<dbReference type="InterPro" id="IPR033391">
    <property type="entry name" value="FBPase_N"/>
</dbReference>
<feature type="domain" description="Fructose-1-6-bisphosphatase class I N-terminal" evidence="14">
    <location>
        <begin position="5"/>
        <end position="195"/>
    </location>
</feature>
<dbReference type="GO" id="GO:0030388">
    <property type="term" value="P:fructose 1,6-bisphosphate metabolic process"/>
    <property type="evidence" value="ECO:0007669"/>
    <property type="project" value="TreeGrafter"/>
</dbReference>
<feature type="domain" description="Fructose-1-6-bisphosphatase class 1 C-terminal" evidence="15">
    <location>
        <begin position="200"/>
        <end position="332"/>
    </location>
</feature>
<dbReference type="FunFam" id="3.30.540.10:FF:000002">
    <property type="entry name" value="Fructose-1,6-bisphosphatase class 1"/>
    <property type="match status" value="1"/>
</dbReference>
<evidence type="ECO:0000256" key="1">
    <source>
        <dbReference type="ARBA" id="ARBA00001273"/>
    </source>
</evidence>
<keyword evidence="6 12" id="KW-0378">Hydrolase</keyword>
<evidence type="ECO:0000256" key="10">
    <source>
        <dbReference type="ARBA" id="ARBA00072069"/>
    </source>
</evidence>
<protein>
    <recommendedName>
        <fullName evidence="10 12">Fructose-1,6-bisphosphatase class 1</fullName>
        <shortName evidence="12">FBPase class 1</shortName>
        <ecNumber evidence="3 12">3.1.3.11</ecNumber>
    </recommendedName>
    <alternativeName>
        <fullName evidence="11 12">D-fructose-1,6-bisphosphate 1-phosphohydrolase class 1</fullName>
    </alternativeName>
</protein>
<dbReference type="FunFam" id="3.40.190.80:FF:000001">
    <property type="entry name" value="Fructose-1,6-bisphosphatase class 1"/>
    <property type="match status" value="1"/>
</dbReference>
<evidence type="ECO:0000256" key="3">
    <source>
        <dbReference type="ARBA" id="ARBA00013093"/>
    </source>
</evidence>
<evidence type="ECO:0000256" key="6">
    <source>
        <dbReference type="ARBA" id="ARBA00022801"/>
    </source>
</evidence>
<evidence type="ECO:0000259" key="15">
    <source>
        <dbReference type="Pfam" id="PF18913"/>
    </source>
</evidence>
<evidence type="ECO:0000256" key="9">
    <source>
        <dbReference type="ARBA" id="ARBA00024331"/>
    </source>
</evidence>
<feature type="binding site" evidence="12">
    <location>
        <position position="275"/>
    </location>
    <ligand>
        <name>substrate</name>
    </ligand>
</feature>
<gene>
    <name evidence="12" type="primary">fbp</name>
    <name evidence="16" type="ORF">ENR59_06230</name>
</gene>
<feature type="binding site" evidence="12">
    <location>
        <position position="209"/>
    </location>
    <ligand>
        <name>substrate</name>
    </ligand>
</feature>
<dbReference type="InterPro" id="IPR000146">
    <property type="entry name" value="FBPase_class-1"/>
</dbReference>
<evidence type="ECO:0000256" key="2">
    <source>
        <dbReference type="ARBA" id="ARBA00010941"/>
    </source>
</evidence>
<evidence type="ECO:0000256" key="7">
    <source>
        <dbReference type="ARBA" id="ARBA00022842"/>
    </source>
</evidence>
<comment type="similarity">
    <text evidence="2 12 13">Belongs to the FBPase class 1 family.</text>
</comment>
<comment type="subcellular location">
    <subcellularLocation>
        <location evidence="12">Cytoplasm</location>
    </subcellularLocation>
</comment>
<dbReference type="GO" id="GO:0000287">
    <property type="term" value="F:magnesium ion binding"/>
    <property type="evidence" value="ECO:0007669"/>
    <property type="project" value="UniProtKB-UniRule"/>
</dbReference>
<dbReference type="GO" id="GO:0006000">
    <property type="term" value="P:fructose metabolic process"/>
    <property type="evidence" value="ECO:0007669"/>
    <property type="project" value="TreeGrafter"/>
</dbReference>
<accession>A0A7C4ELB3</accession>
<dbReference type="GO" id="GO:0005986">
    <property type="term" value="P:sucrose biosynthetic process"/>
    <property type="evidence" value="ECO:0007669"/>
    <property type="project" value="TreeGrafter"/>
</dbReference>
<dbReference type="PIRSF" id="PIRSF000904">
    <property type="entry name" value="FBPtase_SBPase"/>
    <property type="match status" value="1"/>
</dbReference>
<dbReference type="SUPFAM" id="SSF56655">
    <property type="entry name" value="Carbohydrate phosphatase"/>
    <property type="match status" value="1"/>
</dbReference>
<feature type="binding site" evidence="12">
    <location>
        <position position="242"/>
    </location>
    <ligand>
        <name>substrate</name>
    </ligand>
</feature>
<comment type="pathway">
    <text evidence="9">Carbohydrate biosynthesis.</text>
</comment>
<sequence length="337" mass="37133">MRQVTVTEHLLFHQKESPMATGRFTSMLNELILAAKIISREVNKAGLVDVLGLTGEVNVQGEAVRKLDDYANSVLIHRMERAGVLCAIASEENADLIEIPDSFPIGDYILIFDPLDGSTNIDANVNVGTIFSIYRRKPGGQGSATLSDVLRKGAEQVAAGYFLYGTSTMMVYTTGRGVHGFTLDPSVGEFLLSHPDIKTPERGKIYSVNEGYAHFWDPATREVIDYFKNPANERGKPYSLRYIGSLVADFHRNLLYGGIFLYPADMQDPKKPKGKLRLMCEANPLAFLCEQAGGKATDGAGDIMAIEPTELHQRVPLFIGSAKDVDKVMEIYRKHAS</sequence>
<keyword evidence="8 12" id="KW-0119">Carbohydrate metabolism</keyword>
<dbReference type="AlphaFoldDB" id="A0A7C4ELB3"/>
<dbReference type="InterPro" id="IPR028343">
    <property type="entry name" value="FBPtase"/>
</dbReference>
<dbReference type="Gene3D" id="3.30.540.10">
    <property type="entry name" value="Fructose-1,6-Bisphosphatase, subunit A, domain 1"/>
    <property type="match status" value="1"/>
</dbReference>
<dbReference type="HAMAP" id="MF_01855">
    <property type="entry name" value="FBPase_class1"/>
    <property type="match status" value="1"/>
</dbReference>
<evidence type="ECO:0000259" key="14">
    <source>
        <dbReference type="Pfam" id="PF00316"/>
    </source>
</evidence>
<dbReference type="NCBIfam" id="NF006778">
    <property type="entry name" value="PRK09293.1-1"/>
    <property type="match status" value="1"/>
</dbReference>
<evidence type="ECO:0000256" key="5">
    <source>
        <dbReference type="ARBA" id="ARBA00022723"/>
    </source>
</evidence>
<feature type="binding site" evidence="12">
    <location>
        <position position="91"/>
    </location>
    <ligand>
        <name>Mg(2+)</name>
        <dbReference type="ChEBI" id="CHEBI:18420"/>
        <label>1</label>
    </ligand>
</feature>
<dbReference type="Gene3D" id="3.40.190.80">
    <property type="match status" value="1"/>
</dbReference>
<evidence type="ECO:0000256" key="12">
    <source>
        <dbReference type="HAMAP-Rule" id="MF_01855"/>
    </source>
</evidence>
<evidence type="ECO:0000313" key="16">
    <source>
        <dbReference type="EMBL" id="HGG92535.1"/>
    </source>
</evidence>
<dbReference type="PRINTS" id="PR00115">
    <property type="entry name" value="F16BPHPHTASE"/>
</dbReference>
<dbReference type="Pfam" id="PF18913">
    <property type="entry name" value="FBPase_C"/>
    <property type="match status" value="1"/>
</dbReference>
<feature type="binding site" evidence="12">
    <location>
        <position position="115"/>
    </location>
    <ligand>
        <name>Mg(2+)</name>
        <dbReference type="ChEBI" id="CHEBI:18420"/>
        <label>1</label>
    </ligand>
</feature>
<comment type="subunit">
    <text evidence="12">Homotetramer.</text>
</comment>
<dbReference type="EC" id="3.1.3.11" evidence="3 12"/>
<evidence type="ECO:0000256" key="4">
    <source>
        <dbReference type="ARBA" id="ARBA00022490"/>
    </source>
</evidence>
<dbReference type="PIRSF" id="PIRSF500210">
    <property type="entry name" value="FBPtase"/>
    <property type="match status" value="1"/>
</dbReference>
<keyword evidence="4 12" id="KW-0963">Cytoplasm</keyword>
<feature type="binding site" evidence="12">
    <location>
        <position position="116"/>
    </location>
    <ligand>
        <name>Mg(2+)</name>
        <dbReference type="ChEBI" id="CHEBI:18420"/>
        <label>2</label>
    </ligand>
</feature>
<dbReference type="GO" id="GO:0042132">
    <property type="term" value="F:fructose 1,6-bisphosphate 1-phosphatase activity"/>
    <property type="evidence" value="ECO:0007669"/>
    <property type="project" value="UniProtKB-UniRule"/>
</dbReference>
<comment type="cofactor">
    <cofactor evidence="12">
        <name>Mg(2+)</name>
        <dbReference type="ChEBI" id="CHEBI:18420"/>
    </cofactor>
    <text evidence="12">Binds 2 magnesium ions per subunit.</text>
</comment>
<dbReference type="GO" id="GO:0006002">
    <property type="term" value="P:fructose 6-phosphate metabolic process"/>
    <property type="evidence" value="ECO:0007669"/>
    <property type="project" value="TreeGrafter"/>
</dbReference>
<feature type="binding site" evidence="12">
    <location>
        <position position="281"/>
    </location>
    <ligand>
        <name>Mg(2+)</name>
        <dbReference type="ChEBI" id="CHEBI:18420"/>
        <label>2</label>
    </ligand>
</feature>
<dbReference type="NCBIfam" id="NF006779">
    <property type="entry name" value="PRK09293.1-3"/>
    <property type="match status" value="1"/>
</dbReference>
<proteinExistence type="inferred from homology"/>
<name>A0A7C4ELB3_9BACT</name>
<evidence type="ECO:0000256" key="11">
    <source>
        <dbReference type="ARBA" id="ARBA00081210"/>
    </source>
</evidence>
<keyword evidence="7 12" id="KW-0460">Magnesium</keyword>
<comment type="caution">
    <text evidence="16">The sequence shown here is derived from an EMBL/GenBank/DDBJ whole genome shotgun (WGS) entry which is preliminary data.</text>
</comment>
<dbReference type="GO" id="GO:0005829">
    <property type="term" value="C:cytosol"/>
    <property type="evidence" value="ECO:0007669"/>
    <property type="project" value="TreeGrafter"/>
</dbReference>
<keyword evidence="5 12" id="KW-0479">Metal-binding</keyword>
<feature type="binding site" evidence="12">
    <location>
        <position position="113"/>
    </location>
    <ligand>
        <name>Mg(2+)</name>
        <dbReference type="ChEBI" id="CHEBI:18420"/>
        <label>1</label>
    </ligand>
</feature>
<organism evidence="16">
    <name type="scientific">Fundidesulfovibrio putealis</name>
    <dbReference type="NCBI Taxonomy" id="270496"/>
    <lineage>
        <taxon>Bacteria</taxon>
        <taxon>Pseudomonadati</taxon>
        <taxon>Thermodesulfobacteriota</taxon>
        <taxon>Desulfovibrionia</taxon>
        <taxon>Desulfovibrionales</taxon>
        <taxon>Desulfovibrionaceae</taxon>
        <taxon>Fundidesulfovibrio</taxon>
    </lineage>
</organism>
<evidence type="ECO:0000256" key="8">
    <source>
        <dbReference type="ARBA" id="ARBA00023277"/>
    </source>
</evidence>
<dbReference type="GO" id="GO:0006094">
    <property type="term" value="P:gluconeogenesis"/>
    <property type="evidence" value="ECO:0007669"/>
    <property type="project" value="UniProtKB-UniRule"/>
</dbReference>